<dbReference type="CDD" id="cd16917">
    <property type="entry name" value="HATPase_UhpB-NarQ-NarX-like"/>
    <property type="match status" value="1"/>
</dbReference>
<organism evidence="6 7">
    <name type="scientific">Candidatus Amunia macphersoniae</name>
    <dbReference type="NCBI Taxonomy" id="3127014"/>
    <lineage>
        <taxon>Bacteria</taxon>
        <taxon>Bacillati</taxon>
        <taxon>Candidatus Dormiibacterota</taxon>
        <taxon>Candidatus Dormibacteria</taxon>
        <taxon>Candidatus Aeolococcales</taxon>
        <taxon>Candidatus Aeolococcaceae</taxon>
        <taxon>Candidatus Amunia</taxon>
    </lineage>
</organism>
<dbReference type="GO" id="GO:0000155">
    <property type="term" value="F:phosphorelay sensor kinase activity"/>
    <property type="evidence" value="ECO:0007669"/>
    <property type="project" value="InterPro"/>
</dbReference>
<dbReference type="Gene3D" id="3.30.565.10">
    <property type="entry name" value="Histidine kinase-like ATPase, C-terminal domain"/>
    <property type="match status" value="1"/>
</dbReference>
<dbReference type="PROSITE" id="PS50109">
    <property type="entry name" value="HIS_KIN"/>
    <property type="match status" value="1"/>
</dbReference>
<evidence type="ECO:0000313" key="7">
    <source>
        <dbReference type="Proteomes" id="UP000614410"/>
    </source>
</evidence>
<dbReference type="InterPro" id="IPR036890">
    <property type="entry name" value="HATPase_C_sf"/>
</dbReference>
<evidence type="ECO:0000256" key="3">
    <source>
        <dbReference type="ARBA" id="ARBA00023012"/>
    </source>
</evidence>
<dbReference type="Gene3D" id="1.20.5.1930">
    <property type="match status" value="1"/>
</dbReference>
<sequence length="352" mass="39485">MTTSAKASAVNPSALSGVRFLLTQRIEDLDTSAASLDTRLADAADAREELRRRTEESEKRWRGLLEHLAGVDPDELDNAFRSLARFRADLAAVDERFRDVSARLIDLRSEQEVLRSVFRSLDDLAAEVAPHVDNSRVRSASRQVFQIIEEERMRIARDMHDGPAQSMANLVLQAEILERLIQRDPAQVVKELADFKDGVRAVLEDTRRLIFDLRPMTLDDLGLVPTLRKFVKDYGDKAGVNAQLRVMGEETRLPGSYEPTIFRIVQEALNNARKHAVARNVEVLINFHGDSVTAVIRDDGVGMDVAAVEARLEGNKNLGLISMRERADLEKGTMEIRSETGRGTEVRASFRL</sequence>
<dbReference type="AlphaFoldDB" id="A0A934KIA2"/>
<proteinExistence type="predicted"/>
<evidence type="ECO:0000256" key="1">
    <source>
        <dbReference type="ARBA" id="ARBA00022679"/>
    </source>
</evidence>
<dbReference type="InterPro" id="IPR050482">
    <property type="entry name" value="Sensor_HK_TwoCompSys"/>
</dbReference>
<keyword evidence="4" id="KW-0175">Coiled coil</keyword>
<dbReference type="EMBL" id="JAEKNN010000054">
    <property type="protein sequence ID" value="MBJ7609956.1"/>
    <property type="molecule type" value="Genomic_DNA"/>
</dbReference>
<comment type="caution">
    <text evidence="6">The sequence shown here is derived from an EMBL/GenBank/DDBJ whole genome shotgun (WGS) entry which is preliminary data.</text>
</comment>
<gene>
    <name evidence="6" type="ORF">JF887_11095</name>
</gene>
<dbReference type="Proteomes" id="UP000614410">
    <property type="component" value="Unassembled WGS sequence"/>
</dbReference>
<name>A0A934KIA2_9BACT</name>
<accession>A0A934KIA2</accession>
<dbReference type="InterPro" id="IPR005467">
    <property type="entry name" value="His_kinase_dom"/>
</dbReference>
<dbReference type="InterPro" id="IPR003594">
    <property type="entry name" value="HATPase_dom"/>
</dbReference>
<evidence type="ECO:0000259" key="5">
    <source>
        <dbReference type="PROSITE" id="PS50109"/>
    </source>
</evidence>
<feature type="domain" description="Histidine kinase" evidence="5">
    <location>
        <begin position="261"/>
        <end position="352"/>
    </location>
</feature>
<evidence type="ECO:0000313" key="6">
    <source>
        <dbReference type="EMBL" id="MBJ7609956.1"/>
    </source>
</evidence>
<keyword evidence="2 6" id="KW-0418">Kinase</keyword>
<dbReference type="Pfam" id="PF02518">
    <property type="entry name" value="HATPase_c"/>
    <property type="match status" value="1"/>
</dbReference>
<dbReference type="PANTHER" id="PTHR24421">
    <property type="entry name" value="NITRATE/NITRITE SENSOR PROTEIN NARX-RELATED"/>
    <property type="match status" value="1"/>
</dbReference>
<dbReference type="GO" id="GO:0016020">
    <property type="term" value="C:membrane"/>
    <property type="evidence" value="ECO:0007669"/>
    <property type="project" value="InterPro"/>
</dbReference>
<dbReference type="GO" id="GO:0046983">
    <property type="term" value="F:protein dimerization activity"/>
    <property type="evidence" value="ECO:0007669"/>
    <property type="project" value="InterPro"/>
</dbReference>
<dbReference type="PANTHER" id="PTHR24421:SF55">
    <property type="entry name" value="SENSOR HISTIDINE KINASE YDFH"/>
    <property type="match status" value="1"/>
</dbReference>
<dbReference type="Pfam" id="PF07730">
    <property type="entry name" value="HisKA_3"/>
    <property type="match status" value="1"/>
</dbReference>
<keyword evidence="1" id="KW-0808">Transferase</keyword>
<reference evidence="6 7" key="1">
    <citation type="submission" date="2020-10" db="EMBL/GenBank/DDBJ databases">
        <title>Ca. Dormibacterota MAGs.</title>
        <authorList>
            <person name="Montgomery K."/>
        </authorList>
    </citation>
    <scope>NUCLEOTIDE SEQUENCE [LARGE SCALE GENOMIC DNA]</scope>
    <source>
        <strain evidence="6">Mitchell_Peninsula_5</strain>
    </source>
</reference>
<feature type="coiled-coil region" evidence="4">
    <location>
        <begin position="33"/>
        <end position="60"/>
    </location>
</feature>
<evidence type="ECO:0000256" key="4">
    <source>
        <dbReference type="SAM" id="Coils"/>
    </source>
</evidence>
<dbReference type="InterPro" id="IPR011712">
    <property type="entry name" value="Sig_transdc_His_kin_sub3_dim/P"/>
</dbReference>
<keyword evidence="3" id="KW-0902">Two-component regulatory system</keyword>
<dbReference type="SUPFAM" id="SSF55874">
    <property type="entry name" value="ATPase domain of HSP90 chaperone/DNA topoisomerase II/histidine kinase"/>
    <property type="match status" value="1"/>
</dbReference>
<evidence type="ECO:0000256" key="2">
    <source>
        <dbReference type="ARBA" id="ARBA00022777"/>
    </source>
</evidence>
<protein>
    <submittedName>
        <fullName evidence="6">Sensor histidine kinase</fullName>
    </submittedName>
</protein>